<keyword evidence="2" id="KW-0812">Transmembrane</keyword>
<dbReference type="InterPro" id="IPR025665">
    <property type="entry name" value="Beta-barrel_OMP_2"/>
</dbReference>
<feature type="domain" description="Outer membrane protein beta-barrel" evidence="3">
    <location>
        <begin position="252"/>
        <end position="383"/>
    </location>
</feature>
<evidence type="ECO:0000259" key="3">
    <source>
        <dbReference type="Pfam" id="PF13568"/>
    </source>
</evidence>
<dbReference type="OrthoDB" id="1419682at2"/>
<keyword evidence="2" id="KW-0472">Membrane</keyword>
<dbReference type="Proteomes" id="UP000186026">
    <property type="component" value="Unassembled WGS sequence"/>
</dbReference>
<proteinExistence type="predicted"/>
<keyword evidence="5" id="KW-1185">Reference proteome</keyword>
<feature type="compositionally biased region" description="Polar residues" evidence="1">
    <location>
        <begin position="113"/>
        <end position="127"/>
    </location>
</feature>
<gene>
    <name evidence="4" type="ORF">SAMN05421761_1056</name>
</gene>
<name>A0A1N7M1E7_9BACT</name>
<feature type="region of interest" description="Disordered" evidence="1">
    <location>
        <begin position="90"/>
        <end position="133"/>
    </location>
</feature>
<feature type="compositionally biased region" description="Basic and acidic residues" evidence="1">
    <location>
        <begin position="96"/>
        <end position="112"/>
    </location>
</feature>
<feature type="transmembrane region" description="Helical" evidence="2">
    <location>
        <begin position="50"/>
        <end position="69"/>
    </location>
</feature>
<dbReference type="Pfam" id="PF13568">
    <property type="entry name" value="OMP_b-brl_2"/>
    <property type="match status" value="1"/>
</dbReference>
<dbReference type="AlphaFoldDB" id="A0A1N7M1E7"/>
<evidence type="ECO:0000256" key="2">
    <source>
        <dbReference type="SAM" id="Phobius"/>
    </source>
</evidence>
<reference evidence="5" key="1">
    <citation type="submission" date="2017-01" db="EMBL/GenBank/DDBJ databases">
        <authorList>
            <person name="Varghese N."/>
            <person name="Submissions S."/>
        </authorList>
    </citation>
    <scope>NUCLEOTIDE SEQUENCE [LARGE SCALE GENOMIC DNA]</scope>
    <source>
        <strain evidence="5">DSM 46698</strain>
    </source>
</reference>
<protein>
    <submittedName>
        <fullName evidence="4">Outer membrane protein beta-barrel domain-containing protein</fullName>
    </submittedName>
</protein>
<organism evidence="4 5">
    <name type="scientific">Belliella pelovolcani</name>
    <dbReference type="NCBI Taxonomy" id="529505"/>
    <lineage>
        <taxon>Bacteria</taxon>
        <taxon>Pseudomonadati</taxon>
        <taxon>Bacteroidota</taxon>
        <taxon>Cytophagia</taxon>
        <taxon>Cytophagales</taxon>
        <taxon>Cyclobacteriaceae</taxon>
        <taxon>Belliella</taxon>
    </lineage>
</organism>
<dbReference type="STRING" id="529505.SAMN05421761_1056"/>
<sequence>MKEQFDKKLSNKIKSAFEDHQEPFDPQAWESFSAAYFKTGLPGGRSIWKWWLSGIAASIALAFMVFALLPTGDLSEDNFHVNENKSLNQEELTDTIDSKNDNSPRSFEKREIGSTNNSQSTKNQTIGDPSKNIDPNSAILADVSNKVVNPSGLLVQKNESLASNLKIDRTPDFKFVSPDDSLKQNSLIGLELKASKSEKLDLMTSKLMAEESQLAEKTIQQWLEEASNVDDRVVDKASQSNFRLGLLLAPQSISNATQNLNLGAGLMSELSFSKRLKLDMGVSYARHSMNPAVNSQVMAANSDFVQAADSRLANFSNNFVNASYELSFGQLELPVNLKYKIVDKEKADVYLITGISNMVYLNQRNTGTFTAANFNTLGLMTGDQTVQRFTETATPSDVSDGAGSNVGQLLNLSFGYEHNLKNGTFLSLEPFYKMSLGGQTFVNQQFGIGGLNLRMNFQFKK</sequence>
<evidence type="ECO:0000313" key="5">
    <source>
        <dbReference type="Proteomes" id="UP000186026"/>
    </source>
</evidence>
<evidence type="ECO:0000256" key="1">
    <source>
        <dbReference type="SAM" id="MobiDB-lite"/>
    </source>
</evidence>
<dbReference type="RefSeq" id="WP_076499962.1">
    <property type="nucleotide sequence ID" value="NZ_FTOP01000005.1"/>
</dbReference>
<evidence type="ECO:0000313" key="4">
    <source>
        <dbReference type="EMBL" id="SIS79926.1"/>
    </source>
</evidence>
<keyword evidence="2" id="KW-1133">Transmembrane helix</keyword>
<accession>A0A1N7M1E7</accession>
<dbReference type="EMBL" id="FTOP01000005">
    <property type="protein sequence ID" value="SIS79926.1"/>
    <property type="molecule type" value="Genomic_DNA"/>
</dbReference>